<accession>A0ABZ3IS11</accession>
<keyword evidence="5" id="KW-0378">Hydrolase</keyword>
<evidence type="ECO:0000313" key="5">
    <source>
        <dbReference type="EMBL" id="XFO68355.1"/>
    </source>
</evidence>
<keyword evidence="3 5" id="KW-0067">ATP-binding</keyword>
<name>A0ABZ3IS11_9FIRM</name>
<dbReference type="GO" id="GO:0005524">
    <property type="term" value="F:ATP binding"/>
    <property type="evidence" value="ECO:0007669"/>
    <property type="project" value="UniProtKB-KW"/>
</dbReference>
<dbReference type="InterPro" id="IPR003593">
    <property type="entry name" value="AAA+_ATPase"/>
</dbReference>
<evidence type="ECO:0000256" key="1">
    <source>
        <dbReference type="ARBA" id="ARBA00022448"/>
    </source>
</evidence>
<proteinExistence type="predicted"/>
<dbReference type="Gene3D" id="3.40.50.300">
    <property type="entry name" value="P-loop containing nucleotide triphosphate hydrolases"/>
    <property type="match status" value="1"/>
</dbReference>
<dbReference type="InterPro" id="IPR003439">
    <property type="entry name" value="ABC_transporter-like_ATP-bd"/>
</dbReference>
<dbReference type="RefSeq" id="WP_094604129.1">
    <property type="nucleotide sequence ID" value="NZ_CP155573.1"/>
</dbReference>
<dbReference type="InterPro" id="IPR017911">
    <property type="entry name" value="MacB-like_ATP-bd"/>
</dbReference>
<keyword evidence="2" id="KW-0547">Nucleotide-binding</keyword>
<organism evidence="5 6">
    <name type="scientific">Sporomusa silvacetica DSM 10669</name>
    <dbReference type="NCBI Taxonomy" id="1123289"/>
    <lineage>
        <taxon>Bacteria</taxon>
        <taxon>Bacillati</taxon>
        <taxon>Bacillota</taxon>
        <taxon>Negativicutes</taxon>
        <taxon>Selenomonadales</taxon>
        <taxon>Sporomusaceae</taxon>
        <taxon>Sporomusa</taxon>
    </lineage>
</organism>
<dbReference type="SMART" id="SM00382">
    <property type="entry name" value="AAA"/>
    <property type="match status" value="1"/>
</dbReference>
<evidence type="ECO:0000256" key="2">
    <source>
        <dbReference type="ARBA" id="ARBA00022741"/>
    </source>
</evidence>
<dbReference type="InterPro" id="IPR015854">
    <property type="entry name" value="ABC_transpr_LolD-like"/>
</dbReference>
<dbReference type="SUPFAM" id="SSF52540">
    <property type="entry name" value="P-loop containing nucleoside triphosphate hydrolases"/>
    <property type="match status" value="1"/>
</dbReference>
<dbReference type="PROSITE" id="PS00211">
    <property type="entry name" value="ABC_TRANSPORTER_1"/>
    <property type="match status" value="1"/>
</dbReference>
<dbReference type="EC" id="3.6.3.-" evidence="5"/>
<dbReference type="InterPro" id="IPR027417">
    <property type="entry name" value="P-loop_NTPase"/>
</dbReference>
<evidence type="ECO:0000256" key="3">
    <source>
        <dbReference type="ARBA" id="ARBA00022840"/>
    </source>
</evidence>
<keyword evidence="1" id="KW-0813">Transport</keyword>
<dbReference type="CDD" id="cd03255">
    <property type="entry name" value="ABC_MJ0796_LolCDE_FtsE"/>
    <property type="match status" value="1"/>
</dbReference>
<protein>
    <submittedName>
        <fullName evidence="5">ABC transporter ATP-binding protein YknY</fullName>
        <ecNumber evidence="5">3.6.3.-</ecNumber>
    </submittedName>
</protein>
<dbReference type="Pfam" id="PF00005">
    <property type="entry name" value="ABC_tran"/>
    <property type="match status" value="1"/>
</dbReference>
<keyword evidence="6" id="KW-1185">Reference proteome</keyword>
<dbReference type="Proteomes" id="UP000216752">
    <property type="component" value="Chromosome"/>
</dbReference>
<gene>
    <name evidence="5" type="primary">yknY_3</name>
    <name evidence="5" type="ORF">SPSIL_045780</name>
</gene>
<dbReference type="EMBL" id="CP155573">
    <property type="protein sequence ID" value="XFO68355.1"/>
    <property type="molecule type" value="Genomic_DNA"/>
</dbReference>
<feature type="domain" description="ABC transporter" evidence="4">
    <location>
        <begin position="24"/>
        <end position="253"/>
    </location>
</feature>
<dbReference type="InterPro" id="IPR017871">
    <property type="entry name" value="ABC_transporter-like_CS"/>
</dbReference>
<dbReference type="PROSITE" id="PS50893">
    <property type="entry name" value="ABC_TRANSPORTER_2"/>
    <property type="match status" value="1"/>
</dbReference>
<dbReference type="GO" id="GO:0016787">
    <property type="term" value="F:hydrolase activity"/>
    <property type="evidence" value="ECO:0007669"/>
    <property type="project" value="UniProtKB-KW"/>
</dbReference>
<reference evidence="5" key="1">
    <citation type="submission" date="2024-05" db="EMBL/GenBank/DDBJ databases">
        <title>Isolation and characterization of Sporomusa carbonis sp. nov., a carboxydotrophic hydrogenogen in the genus of Sporomusa isolated from a charcoal burning pile.</title>
        <authorList>
            <person name="Boeer T."/>
            <person name="Rosenbaum F."/>
            <person name="Eysell L."/>
            <person name="Mueller V."/>
            <person name="Daniel R."/>
            <person name="Poehlein A."/>
        </authorList>
    </citation>
    <scope>NUCLEOTIDE SEQUENCE [LARGE SCALE GENOMIC DNA]</scope>
    <source>
        <strain evidence="5">DSM 10669</strain>
    </source>
</reference>
<evidence type="ECO:0000313" key="6">
    <source>
        <dbReference type="Proteomes" id="UP000216752"/>
    </source>
</evidence>
<evidence type="ECO:0000259" key="4">
    <source>
        <dbReference type="PROSITE" id="PS50893"/>
    </source>
</evidence>
<dbReference type="PANTHER" id="PTHR24220">
    <property type="entry name" value="IMPORT ATP-BINDING PROTEIN"/>
    <property type="match status" value="1"/>
</dbReference>
<dbReference type="PANTHER" id="PTHR24220:SF86">
    <property type="entry name" value="ABC TRANSPORTER ABCH.1"/>
    <property type="match status" value="1"/>
</dbReference>
<sequence length="253" mass="27367">MLAKWLSGLISTDLPQPRVTAAAVELVAVRKTYITEAGDFEALKGIHLQVTAGEFVAVVGKSGSGKSTLINMITGIDRPTDGEVWVAGMPVHMLTENQIAIWRGRTVGVVFQFFQLIPTLTVLENVMLPMDFCGMYDRTKRPERARKLLDLVGVGEQAHKLPANLSGGQQQRVAIARSLANDPPLLVADEPTGNLDSRTATAVIDLFKELAASGKTIVMVTHDNDLACRSGRIVTVYDGQIMTSQSAECDNYA</sequence>